<evidence type="ECO:0000313" key="3">
    <source>
        <dbReference type="Proteomes" id="UP000295157"/>
    </source>
</evidence>
<proteinExistence type="predicted"/>
<dbReference type="OrthoDB" id="3534889at2"/>
<reference evidence="2 3" key="1">
    <citation type="submission" date="2019-02" db="EMBL/GenBank/DDBJ databases">
        <title>Draft genome sequences of novel Actinobacteria.</title>
        <authorList>
            <person name="Sahin N."/>
            <person name="Ay H."/>
            <person name="Saygin H."/>
        </authorList>
    </citation>
    <scope>NUCLEOTIDE SEQUENCE [LARGE SCALE GENOMIC DNA]</scope>
    <source>
        <strain evidence="2 3">KC201</strain>
    </source>
</reference>
<gene>
    <name evidence="2" type="ORF">E1267_22035</name>
</gene>
<keyword evidence="1" id="KW-0812">Transmembrane</keyword>
<dbReference type="Proteomes" id="UP000295157">
    <property type="component" value="Unassembled WGS sequence"/>
</dbReference>
<evidence type="ECO:0000313" key="2">
    <source>
        <dbReference type="EMBL" id="TDC04668.1"/>
    </source>
</evidence>
<protein>
    <recommendedName>
        <fullName evidence="4">Alkaline shock response membrane anchor protein AmaP</fullName>
    </recommendedName>
</protein>
<keyword evidence="1" id="KW-1133">Transmembrane helix</keyword>
<accession>A0A4R4N729</accession>
<evidence type="ECO:0000256" key="1">
    <source>
        <dbReference type="SAM" id="Phobius"/>
    </source>
</evidence>
<dbReference type="AlphaFoldDB" id="A0A4R4N729"/>
<evidence type="ECO:0008006" key="4">
    <source>
        <dbReference type="Google" id="ProtNLM"/>
    </source>
</evidence>
<organism evidence="2 3">
    <name type="scientific">Nonomuraea longispora</name>
    <dbReference type="NCBI Taxonomy" id="1848320"/>
    <lineage>
        <taxon>Bacteria</taxon>
        <taxon>Bacillati</taxon>
        <taxon>Actinomycetota</taxon>
        <taxon>Actinomycetes</taxon>
        <taxon>Streptosporangiales</taxon>
        <taxon>Streptosporangiaceae</taxon>
        <taxon>Nonomuraea</taxon>
    </lineage>
</organism>
<keyword evidence="3" id="KW-1185">Reference proteome</keyword>
<sequence length="191" mass="20163">MSERIGRGNRWGLALVGLVLTALGALALARGLGVFGPAGEPVVDGGVRDFFLRTSPWIWWVVALVALAVALVALWWLLAQARAEPRGPLRVESGPTGLTEVSPAGMAQAVADDVASSPAVLSAHADVVDGRGGPSVRLRVVADESAPLHELSRHLSTVVLRHVRDALERDQVPAIARVSLEPSPSPHRVVR</sequence>
<feature type="transmembrane region" description="Helical" evidence="1">
    <location>
        <begin position="57"/>
        <end position="78"/>
    </location>
</feature>
<name>A0A4R4N729_9ACTN</name>
<comment type="caution">
    <text evidence="2">The sequence shown here is derived from an EMBL/GenBank/DDBJ whole genome shotgun (WGS) entry which is preliminary data.</text>
</comment>
<dbReference type="RefSeq" id="WP_132334485.1">
    <property type="nucleotide sequence ID" value="NZ_SMJZ01000084.1"/>
</dbReference>
<dbReference type="EMBL" id="SMJZ01000084">
    <property type="protein sequence ID" value="TDC04668.1"/>
    <property type="molecule type" value="Genomic_DNA"/>
</dbReference>
<keyword evidence="1" id="KW-0472">Membrane</keyword>